<comment type="caution">
    <text evidence="6">The sequence shown here is derived from an EMBL/GenBank/DDBJ whole genome shotgun (WGS) entry which is preliminary data.</text>
</comment>
<reference evidence="6" key="1">
    <citation type="journal article" date="2014" name="Int. J. Syst. Evol. Microbiol.">
        <title>Complete genome sequence of Corynebacterium casei LMG S-19264T (=DSM 44701T), isolated from a smear-ripened cheese.</title>
        <authorList>
            <consortium name="US DOE Joint Genome Institute (JGI-PGF)"/>
            <person name="Walter F."/>
            <person name="Albersmeier A."/>
            <person name="Kalinowski J."/>
            <person name="Ruckert C."/>
        </authorList>
    </citation>
    <scope>NUCLEOTIDE SEQUENCE</scope>
    <source>
        <strain evidence="6">KCTC 23714</strain>
    </source>
</reference>
<keyword evidence="3" id="KW-0238">DNA-binding</keyword>
<dbReference type="PANTHER" id="PTHR30537:SF5">
    <property type="entry name" value="HTH-TYPE TRANSCRIPTIONAL ACTIVATOR TTDR-RELATED"/>
    <property type="match status" value="1"/>
</dbReference>
<evidence type="ECO:0000313" key="6">
    <source>
        <dbReference type="EMBL" id="GGW29487.1"/>
    </source>
</evidence>
<evidence type="ECO:0000256" key="4">
    <source>
        <dbReference type="ARBA" id="ARBA00023163"/>
    </source>
</evidence>
<dbReference type="InterPro" id="IPR005119">
    <property type="entry name" value="LysR_subst-bd"/>
</dbReference>
<dbReference type="InterPro" id="IPR036390">
    <property type="entry name" value="WH_DNA-bd_sf"/>
</dbReference>
<keyword evidence="7" id="KW-1185">Reference proteome</keyword>
<dbReference type="GO" id="GO:0003700">
    <property type="term" value="F:DNA-binding transcription factor activity"/>
    <property type="evidence" value="ECO:0007669"/>
    <property type="project" value="InterPro"/>
</dbReference>
<dbReference type="GO" id="GO:0003677">
    <property type="term" value="F:DNA binding"/>
    <property type="evidence" value="ECO:0007669"/>
    <property type="project" value="UniProtKB-KW"/>
</dbReference>
<dbReference type="SUPFAM" id="SSF46785">
    <property type="entry name" value="Winged helix' DNA-binding domain"/>
    <property type="match status" value="1"/>
</dbReference>
<dbReference type="Pfam" id="PF00126">
    <property type="entry name" value="HTH_1"/>
    <property type="match status" value="1"/>
</dbReference>
<dbReference type="FunFam" id="1.10.10.10:FF:000038">
    <property type="entry name" value="Glycine cleavage system transcriptional activator"/>
    <property type="match status" value="1"/>
</dbReference>
<dbReference type="PRINTS" id="PR00039">
    <property type="entry name" value="HTHLYSR"/>
</dbReference>
<evidence type="ECO:0000256" key="1">
    <source>
        <dbReference type="ARBA" id="ARBA00009437"/>
    </source>
</evidence>
<comment type="similarity">
    <text evidence="1">Belongs to the LysR transcriptional regulatory family.</text>
</comment>
<evidence type="ECO:0000313" key="7">
    <source>
        <dbReference type="Proteomes" id="UP000628984"/>
    </source>
</evidence>
<evidence type="ECO:0000256" key="2">
    <source>
        <dbReference type="ARBA" id="ARBA00023015"/>
    </source>
</evidence>
<dbReference type="AlphaFoldDB" id="A0A918ITA5"/>
<dbReference type="EMBL" id="BMYQ01000004">
    <property type="protein sequence ID" value="GGW29487.1"/>
    <property type="molecule type" value="Genomic_DNA"/>
</dbReference>
<keyword evidence="4" id="KW-0804">Transcription</keyword>
<feature type="domain" description="HTH lysR-type" evidence="5">
    <location>
        <begin position="17"/>
        <end position="74"/>
    </location>
</feature>
<organism evidence="6 7">
    <name type="scientific">Gemmobacter lanyuensis</name>
    <dbReference type="NCBI Taxonomy" id="1054497"/>
    <lineage>
        <taxon>Bacteria</taxon>
        <taxon>Pseudomonadati</taxon>
        <taxon>Pseudomonadota</taxon>
        <taxon>Alphaproteobacteria</taxon>
        <taxon>Rhodobacterales</taxon>
        <taxon>Paracoccaceae</taxon>
        <taxon>Gemmobacter</taxon>
    </lineage>
</organism>
<sequence>MAQDPGTRRSERAMGLPSVTALVAFEAAARHEGFKMAAADLNVTPAAVSQQIKALEQDLGFALFHRNARGVTLTDAGAQLFRAVRRGFDGIARTIDQLRETSLNEDVSLQATTAVSAFWLTPQLTRFWREHGDIAVSQTVTDSAHVARPCDLKIFYGSPTDEVGDVQLLFRDWISVLGSPHFLRRHAPILPEMLATLPVIRMHAEDRRWIDWREWAQLTGYDGGFGPGLRVNNYAIAAQAAEDGLGLILGWEALLRRVIDSGRLVRVLGPRIEAPHAFYIVARSGAPAKALLLRDWLVASARAA</sequence>
<accession>A0A918ITA5</accession>
<evidence type="ECO:0000256" key="3">
    <source>
        <dbReference type="ARBA" id="ARBA00023125"/>
    </source>
</evidence>
<dbReference type="PROSITE" id="PS50931">
    <property type="entry name" value="HTH_LYSR"/>
    <property type="match status" value="1"/>
</dbReference>
<dbReference type="SUPFAM" id="SSF53850">
    <property type="entry name" value="Periplasmic binding protein-like II"/>
    <property type="match status" value="1"/>
</dbReference>
<dbReference type="Gene3D" id="3.40.190.10">
    <property type="entry name" value="Periplasmic binding protein-like II"/>
    <property type="match status" value="2"/>
</dbReference>
<keyword evidence="2" id="KW-0805">Transcription regulation</keyword>
<dbReference type="Gene3D" id="1.10.10.10">
    <property type="entry name" value="Winged helix-like DNA-binding domain superfamily/Winged helix DNA-binding domain"/>
    <property type="match status" value="1"/>
</dbReference>
<dbReference type="Pfam" id="PF03466">
    <property type="entry name" value="LysR_substrate"/>
    <property type="match status" value="1"/>
</dbReference>
<name>A0A918ITA5_9RHOB</name>
<proteinExistence type="inferred from homology"/>
<dbReference type="InterPro" id="IPR036388">
    <property type="entry name" value="WH-like_DNA-bd_sf"/>
</dbReference>
<dbReference type="PANTHER" id="PTHR30537">
    <property type="entry name" value="HTH-TYPE TRANSCRIPTIONAL REGULATOR"/>
    <property type="match status" value="1"/>
</dbReference>
<dbReference type="RefSeq" id="WP_229804070.1">
    <property type="nucleotide sequence ID" value="NZ_BMYQ01000004.1"/>
</dbReference>
<dbReference type="Proteomes" id="UP000628984">
    <property type="component" value="Unassembled WGS sequence"/>
</dbReference>
<dbReference type="InterPro" id="IPR058163">
    <property type="entry name" value="LysR-type_TF_proteobact-type"/>
</dbReference>
<gene>
    <name evidence="6" type="ORF">GCM10011452_17560</name>
</gene>
<reference evidence="6" key="2">
    <citation type="submission" date="2020-09" db="EMBL/GenBank/DDBJ databases">
        <authorList>
            <person name="Sun Q."/>
            <person name="Kim S."/>
        </authorList>
    </citation>
    <scope>NUCLEOTIDE SEQUENCE</scope>
    <source>
        <strain evidence="6">KCTC 23714</strain>
    </source>
</reference>
<evidence type="ECO:0000259" key="5">
    <source>
        <dbReference type="PROSITE" id="PS50931"/>
    </source>
</evidence>
<dbReference type="InterPro" id="IPR000847">
    <property type="entry name" value="LysR_HTH_N"/>
</dbReference>
<protein>
    <submittedName>
        <fullName evidence="6">LysR family transcriptional regulator</fullName>
    </submittedName>
</protein>